<keyword evidence="4" id="KW-1134">Transmembrane beta strand</keyword>
<dbReference type="KEGG" id="pex:IZT61_09300"/>
<protein>
    <submittedName>
        <fullName evidence="6">TonB-dependent receptor</fullName>
    </submittedName>
</protein>
<dbReference type="InterPro" id="IPR039426">
    <property type="entry name" value="TonB-dep_rcpt-like"/>
</dbReference>
<keyword evidence="7" id="KW-1185">Reference proteome</keyword>
<dbReference type="NCBIfam" id="TIGR04056">
    <property type="entry name" value="OMP_RagA_SusC"/>
    <property type="match status" value="1"/>
</dbReference>
<dbReference type="EMBL" id="CP064939">
    <property type="protein sequence ID" value="QPH41430.1"/>
    <property type="molecule type" value="Genomic_DNA"/>
</dbReference>
<name>A0A7S9L2S1_9SPHI</name>
<feature type="domain" description="Secretin/TonB short N-terminal" evidence="5">
    <location>
        <begin position="71"/>
        <end position="122"/>
    </location>
</feature>
<dbReference type="Pfam" id="PF13715">
    <property type="entry name" value="CarbopepD_reg_2"/>
    <property type="match status" value="1"/>
</dbReference>
<keyword evidence="3 4" id="KW-0998">Cell outer membrane</keyword>
<organism evidence="6 7">
    <name type="scientific">Pedobacter endophyticus</name>
    <dbReference type="NCBI Taxonomy" id="2789740"/>
    <lineage>
        <taxon>Bacteria</taxon>
        <taxon>Pseudomonadati</taxon>
        <taxon>Bacteroidota</taxon>
        <taxon>Sphingobacteriia</taxon>
        <taxon>Sphingobacteriales</taxon>
        <taxon>Sphingobacteriaceae</taxon>
        <taxon>Pedobacter</taxon>
    </lineage>
</organism>
<dbReference type="InterPro" id="IPR037066">
    <property type="entry name" value="Plug_dom_sf"/>
</dbReference>
<proteinExistence type="inferred from homology"/>
<keyword evidence="6" id="KW-0675">Receptor</keyword>
<evidence type="ECO:0000256" key="4">
    <source>
        <dbReference type="PROSITE-ProRule" id="PRU01360"/>
    </source>
</evidence>
<comment type="subcellular location">
    <subcellularLocation>
        <location evidence="4">Cell outer membrane</location>
        <topology evidence="4">Multi-pass membrane protein</topology>
    </subcellularLocation>
</comment>
<dbReference type="SUPFAM" id="SSF56935">
    <property type="entry name" value="Porins"/>
    <property type="match status" value="1"/>
</dbReference>
<dbReference type="GO" id="GO:0009279">
    <property type="term" value="C:cell outer membrane"/>
    <property type="evidence" value="ECO:0007669"/>
    <property type="project" value="UniProtKB-SubCell"/>
</dbReference>
<dbReference type="PROSITE" id="PS52016">
    <property type="entry name" value="TONB_DEPENDENT_REC_3"/>
    <property type="match status" value="1"/>
</dbReference>
<keyword evidence="4" id="KW-0812">Transmembrane</keyword>
<evidence type="ECO:0000256" key="1">
    <source>
        <dbReference type="ARBA" id="ARBA00022448"/>
    </source>
</evidence>
<gene>
    <name evidence="6" type="ORF">IZT61_09300</name>
</gene>
<evidence type="ECO:0000256" key="3">
    <source>
        <dbReference type="ARBA" id="ARBA00023237"/>
    </source>
</evidence>
<dbReference type="Pfam" id="PF07660">
    <property type="entry name" value="STN"/>
    <property type="match status" value="1"/>
</dbReference>
<dbReference type="InterPro" id="IPR011662">
    <property type="entry name" value="Secretin/TonB_short_N"/>
</dbReference>
<dbReference type="Gene3D" id="2.60.40.1120">
    <property type="entry name" value="Carboxypeptidase-like, regulatory domain"/>
    <property type="match status" value="1"/>
</dbReference>
<dbReference type="NCBIfam" id="TIGR04057">
    <property type="entry name" value="SusC_RagA_signa"/>
    <property type="match status" value="1"/>
</dbReference>
<dbReference type="InterPro" id="IPR023996">
    <property type="entry name" value="TonB-dep_OMP_SusC/RagA"/>
</dbReference>
<dbReference type="FunFam" id="2.170.130.10:FF:000003">
    <property type="entry name" value="SusC/RagA family TonB-linked outer membrane protein"/>
    <property type="match status" value="1"/>
</dbReference>
<accession>A0A7S9L2S1</accession>
<evidence type="ECO:0000313" key="7">
    <source>
        <dbReference type="Proteomes" id="UP000594759"/>
    </source>
</evidence>
<dbReference type="InterPro" id="IPR023997">
    <property type="entry name" value="TonB-dep_OMP_SusC/RagA_CS"/>
</dbReference>
<dbReference type="SMART" id="SM00965">
    <property type="entry name" value="STN"/>
    <property type="match status" value="1"/>
</dbReference>
<sequence>MKVIKKLLFKLATPNLCPNHKLFKIVKLTFILIIFALTQVRGEAHSQNISLYETKATLRSVLESIKRQSGYLLLYQDQIIQKANPVTINKQNISVKEALDYCFKNQPLTYQIIENTIIVKPKKELPKNTTAEVVDADIDIQGKIVDENNKYLPGASIKVKGTDNGTSSNSAGEYSLKNVPDNATLVVSYLGYVTREVSVKDNFKLIQLQPLNNDLNEVVVVGYGTQTKAKVTGSISQVEGKELVKSPVANLSNSLIGRLPGLRATQRSGEPGNDGSGLDIRGFGNALVIIDGVPGGSFNQLDANEIETFSIIKDASAAVYGVRAANGVVLVTTKKGKLGEKPKIELSSYYGFQTIAKYPELADAALFTELYNEAAVNTWVKNGNPTAPLTFPYPKEVVEDYRDGTLKSYDWFNETIKKNAPQRYTNINVSGATDKVNYFINLGNLFQDGMWRSGSTNFKRYNLRGKVEAKIAKRFTAAVNLSGRLENLKFPGVGAASLISGLSRTYPIYPFYANDNPNYPGNTNATNQLFLSDAKNSGYTTEKTKTYSAIFSLDYEVPYIDGLNIKALYSYENQNYDNKAFTKKFQLYNYNATDDTYNVGYTGNDPSRLSNRITHKETKVSQISINYKNTFGEKHNVSGLLLYESQEVIGNSLSAYREFILSGVDELFAGVSANQSNSGSSYEEAKLGYVGRVNYDYAGKYLVEFAARYDGTYKVKAGSRFGFFPSVSAGWVISKENFMENQKTITNLKLRASYGRVGDDYYIDPFQYLTGFNYPSGSYVFGLNPIPGLSDKGLANELLTWYTSKTANFGVDVTLWSGLLGIEFDYFYRQRDDLLGTRVSSLPNTFGASLPQENINGDNTRGFELALTHRNRIGDFNYSVAPNLSMTRTKNGYIERAPSTSSLNNYYNNTTNRWTNRTVGYVAIGQFQNQEDINNWAIQDGRANQTLLPGDIKYEDLNGDGVIDGLDQTVIGRGTTPEIFFGLNLTAGYKNFDFSLLLQGATNFNADYTFELLNPLFNGASAFKYFEDRWRRADLFDPNSAWIPGKYPSTIISGTANNQRTSSFWLKDATYLRVKNFELGYTLPQKLLAKVGLNKLRFYASGQNVFTFDKIKYIDPEAPSGRGNFYPQQKSWVFGVNVGL</sequence>
<dbReference type="Gene3D" id="2.170.130.10">
    <property type="entry name" value="TonB-dependent receptor, plug domain"/>
    <property type="match status" value="1"/>
</dbReference>
<dbReference type="Proteomes" id="UP000594759">
    <property type="component" value="Chromosome"/>
</dbReference>
<keyword evidence="1 4" id="KW-0813">Transport</keyword>
<dbReference type="InterPro" id="IPR012910">
    <property type="entry name" value="Plug_dom"/>
</dbReference>
<evidence type="ECO:0000259" key="5">
    <source>
        <dbReference type="SMART" id="SM00965"/>
    </source>
</evidence>
<dbReference type="AlphaFoldDB" id="A0A7S9L2S1"/>
<evidence type="ECO:0000256" key="2">
    <source>
        <dbReference type="ARBA" id="ARBA00023136"/>
    </source>
</evidence>
<comment type="similarity">
    <text evidence="4">Belongs to the TonB-dependent receptor family.</text>
</comment>
<evidence type="ECO:0000313" key="6">
    <source>
        <dbReference type="EMBL" id="QPH41430.1"/>
    </source>
</evidence>
<dbReference type="RefSeq" id="WP_196100868.1">
    <property type="nucleotide sequence ID" value="NZ_CP064939.1"/>
</dbReference>
<dbReference type="Pfam" id="PF07715">
    <property type="entry name" value="Plug"/>
    <property type="match status" value="1"/>
</dbReference>
<reference evidence="6 7" key="1">
    <citation type="submission" date="2020-11" db="EMBL/GenBank/DDBJ databases">
        <title>Pedobacter endophytica, an endophytic bacteria isolated form Carex pumila.</title>
        <authorList>
            <person name="Peng Y."/>
            <person name="Jiang L."/>
            <person name="Lee J."/>
        </authorList>
    </citation>
    <scope>NUCLEOTIDE SEQUENCE [LARGE SCALE GENOMIC DNA]</scope>
    <source>
        <strain evidence="6 7">JBR3-12</strain>
    </source>
</reference>
<dbReference type="SUPFAM" id="SSF49464">
    <property type="entry name" value="Carboxypeptidase regulatory domain-like"/>
    <property type="match status" value="1"/>
</dbReference>
<keyword evidence="2 4" id="KW-0472">Membrane</keyword>
<dbReference type="InterPro" id="IPR008969">
    <property type="entry name" value="CarboxyPept-like_regulatory"/>
</dbReference>